<keyword evidence="3" id="KW-1185">Reference proteome</keyword>
<evidence type="ECO:0000313" key="2">
    <source>
        <dbReference type="EMBL" id="MDC3424196.1"/>
    </source>
</evidence>
<dbReference type="RefSeq" id="WP_272435994.1">
    <property type="nucleotide sequence ID" value="NZ_JAMQKB010000004.1"/>
</dbReference>
<proteinExistence type="predicted"/>
<name>A0A9X4ALF8_9BACI</name>
<dbReference type="PANTHER" id="PTHR13887:SF33">
    <property type="entry name" value="ISOMERASE"/>
    <property type="match status" value="1"/>
</dbReference>
<dbReference type="InterPro" id="IPR011767">
    <property type="entry name" value="GLR_AS"/>
</dbReference>
<accession>A0A9X4ALF8</accession>
<gene>
    <name evidence="2" type="ORF">NC797_06700</name>
</gene>
<dbReference type="Proteomes" id="UP001145050">
    <property type="component" value="Unassembled WGS sequence"/>
</dbReference>
<feature type="domain" description="DSBA-like thioredoxin" evidence="1">
    <location>
        <begin position="5"/>
        <end position="191"/>
    </location>
</feature>
<dbReference type="AlphaFoldDB" id="A0A9X4ALF8"/>
<dbReference type="Gene3D" id="3.40.30.10">
    <property type="entry name" value="Glutaredoxin"/>
    <property type="match status" value="1"/>
</dbReference>
<dbReference type="EMBL" id="JAMQKB010000004">
    <property type="protein sequence ID" value="MDC3424196.1"/>
    <property type="molecule type" value="Genomic_DNA"/>
</dbReference>
<dbReference type="InterPro" id="IPR001853">
    <property type="entry name" value="DSBA-like_thioredoxin_dom"/>
</dbReference>
<sequence length="216" mass="24576">MTVSIKVYSDYVCPFCFIAEKPLQEAIKGKDVQIEWMPFELRPYPNETLKPEGEYLQNTWQTSVYPLAKKFEVDIVLPNVSPQPYTHLAFEGFQFAKENGKAEAYNHRMFQAFFQEHQNIGDIEILTNLAGEIGLDKEKYRSVLEERKYKQAHQAVLEHAANEANITAVPTMIIGDQTLRGLHDAPDIAKVIDEEQSKQPTISFEQGMACGPDGCF</sequence>
<dbReference type="InterPro" id="IPR036249">
    <property type="entry name" value="Thioredoxin-like_sf"/>
</dbReference>
<protein>
    <submittedName>
        <fullName evidence="2">DsbA family protein</fullName>
    </submittedName>
</protein>
<evidence type="ECO:0000313" key="3">
    <source>
        <dbReference type="Proteomes" id="UP001145050"/>
    </source>
</evidence>
<organism evidence="2 3">
    <name type="scientific">Terrihalobacillus insolitus</name>
    <dbReference type="NCBI Taxonomy" id="2950438"/>
    <lineage>
        <taxon>Bacteria</taxon>
        <taxon>Bacillati</taxon>
        <taxon>Bacillota</taxon>
        <taxon>Bacilli</taxon>
        <taxon>Bacillales</taxon>
        <taxon>Bacillaceae</taxon>
        <taxon>Terrihalobacillus</taxon>
    </lineage>
</organism>
<evidence type="ECO:0000259" key="1">
    <source>
        <dbReference type="Pfam" id="PF01323"/>
    </source>
</evidence>
<dbReference type="PANTHER" id="PTHR13887">
    <property type="entry name" value="GLUTATHIONE S-TRANSFERASE KAPPA"/>
    <property type="match status" value="1"/>
</dbReference>
<dbReference type="PROSITE" id="PS00195">
    <property type="entry name" value="GLUTAREDOXIN_1"/>
    <property type="match status" value="1"/>
</dbReference>
<dbReference type="SUPFAM" id="SSF52833">
    <property type="entry name" value="Thioredoxin-like"/>
    <property type="match status" value="1"/>
</dbReference>
<dbReference type="GO" id="GO:0016491">
    <property type="term" value="F:oxidoreductase activity"/>
    <property type="evidence" value="ECO:0007669"/>
    <property type="project" value="InterPro"/>
</dbReference>
<comment type="caution">
    <text evidence="2">The sequence shown here is derived from an EMBL/GenBank/DDBJ whole genome shotgun (WGS) entry which is preliminary data.</text>
</comment>
<dbReference type="CDD" id="cd03024">
    <property type="entry name" value="DsbA_FrnE"/>
    <property type="match status" value="1"/>
</dbReference>
<dbReference type="Pfam" id="PF01323">
    <property type="entry name" value="DSBA"/>
    <property type="match status" value="1"/>
</dbReference>
<reference evidence="2" key="1">
    <citation type="submission" date="2022-06" db="EMBL/GenBank/DDBJ databases">
        <title>Aquibacillus sp. a new bacterium isolated from soil saline samples.</title>
        <authorList>
            <person name="Galisteo C."/>
            <person name="De La Haba R."/>
            <person name="Sanchez-Porro C."/>
            <person name="Ventosa A."/>
        </authorList>
    </citation>
    <scope>NUCLEOTIDE SEQUENCE</scope>
    <source>
        <strain evidence="2">3ASR75-11</strain>
    </source>
</reference>